<dbReference type="EMBL" id="KI517809">
    <property type="protein sequence ID" value="ESQ30822.1"/>
    <property type="molecule type" value="Genomic_DNA"/>
</dbReference>
<proteinExistence type="predicted"/>
<keyword evidence="2" id="KW-1185">Reference proteome</keyword>
<evidence type="ECO:0008006" key="3">
    <source>
        <dbReference type="Google" id="ProtNLM"/>
    </source>
</evidence>
<dbReference type="Gramene" id="ESQ30822">
    <property type="protein sequence ID" value="ESQ30822"/>
    <property type="gene ID" value="EUTSA_v10012071mg"/>
</dbReference>
<sequence>EVLEVVGKLEESSPVMETINVNGFLVLPSQVESVNRLFERHQDISSNFHPKNPFLKTAYMNVLLNLTQTLRQSPQEVSKNDMADQYASLAYLTEAGFELGWLEMKLDKPLKQKCLDLEAQTAKTKAASAKAILSLDDDDIV</sequence>
<feature type="non-terminal residue" evidence="1">
    <location>
        <position position="1"/>
    </location>
</feature>
<dbReference type="KEGG" id="eus:EUTSA_v10012071mg"/>
<gene>
    <name evidence="1" type="ORF">EUTSA_v10012071mg</name>
</gene>
<dbReference type="PANTHER" id="PTHR46236">
    <property type="entry name" value="TRAF-LIKE SUPERFAMILY PROTEIN"/>
    <property type="match status" value="1"/>
</dbReference>
<dbReference type="eggNOG" id="KOG1987">
    <property type="taxonomic scope" value="Eukaryota"/>
</dbReference>
<protein>
    <recommendedName>
        <fullName evidence="3">MATH domain-containing protein</fullName>
    </recommendedName>
</protein>
<dbReference type="Proteomes" id="UP000030689">
    <property type="component" value="Unassembled WGS sequence"/>
</dbReference>
<dbReference type="InterPro" id="IPR050804">
    <property type="entry name" value="MCC"/>
</dbReference>
<organism evidence="1 2">
    <name type="scientific">Eutrema salsugineum</name>
    <name type="common">Saltwater cress</name>
    <name type="synonym">Sisymbrium salsugineum</name>
    <dbReference type="NCBI Taxonomy" id="72664"/>
    <lineage>
        <taxon>Eukaryota</taxon>
        <taxon>Viridiplantae</taxon>
        <taxon>Streptophyta</taxon>
        <taxon>Embryophyta</taxon>
        <taxon>Tracheophyta</taxon>
        <taxon>Spermatophyta</taxon>
        <taxon>Magnoliopsida</taxon>
        <taxon>eudicotyledons</taxon>
        <taxon>Gunneridae</taxon>
        <taxon>Pentapetalae</taxon>
        <taxon>rosids</taxon>
        <taxon>malvids</taxon>
        <taxon>Brassicales</taxon>
        <taxon>Brassicaceae</taxon>
        <taxon>Eutremeae</taxon>
        <taxon>Eutrema</taxon>
    </lineage>
</organism>
<accession>V4KLL3</accession>
<evidence type="ECO:0000313" key="2">
    <source>
        <dbReference type="Proteomes" id="UP000030689"/>
    </source>
</evidence>
<dbReference type="AlphaFoldDB" id="V4KLL3"/>
<dbReference type="OMA" id="SKNDMAD"/>
<name>V4KLL3_EUTSA</name>
<dbReference type="PANTHER" id="PTHR46236:SF9">
    <property type="entry name" value="UBIQUITIN-SPECIFIC PROTEASE FAMILY C19-RELATED PROTEIN"/>
    <property type="match status" value="1"/>
</dbReference>
<reference evidence="1 2" key="1">
    <citation type="journal article" date="2013" name="Front. Plant Sci.">
        <title>The Reference Genome of the Halophytic Plant Eutrema salsugineum.</title>
        <authorList>
            <person name="Yang R."/>
            <person name="Jarvis D.E."/>
            <person name="Chen H."/>
            <person name="Beilstein M.A."/>
            <person name="Grimwood J."/>
            <person name="Jenkins J."/>
            <person name="Shu S."/>
            <person name="Prochnik S."/>
            <person name="Xin M."/>
            <person name="Ma C."/>
            <person name="Schmutz J."/>
            <person name="Wing R.A."/>
            <person name="Mitchell-Olds T."/>
            <person name="Schumaker K.S."/>
            <person name="Wang X."/>
        </authorList>
    </citation>
    <scope>NUCLEOTIDE SEQUENCE [LARGE SCALE GENOMIC DNA]</scope>
</reference>
<evidence type="ECO:0000313" key="1">
    <source>
        <dbReference type="EMBL" id="ESQ30822.1"/>
    </source>
</evidence>